<dbReference type="KEGG" id="rtu:PR017_04100"/>
<keyword evidence="1 5" id="KW-1003">Cell membrane</keyword>
<dbReference type="RefSeq" id="WP_111220786.1">
    <property type="nucleotide sequence ID" value="NZ_CP117255.1"/>
</dbReference>
<keyword evidence="4 5" id="KW-0472">Membrane</keyword>
<dbReference type="NCBIfam" id="NF002586">
    <property type="entry name" value="PRK02237.1"/>
    <property type="match status" value="1"/>
</dbReference>
<comment type="subcellular location">
    <subcellularLocation>
        <location evidence="5">Cell membrane</location>
        <topology evidence="5">Multi-pass membrane protein</topology>
    </subcellularLocation>
</comment>
<evidence type="ECO:0000256" key="1">
    <source>
        <dbReference type="ARBA" id="ARBA00022475"/>
    </source>
</evidence>
<name>A0AAF1KJ38_9HYPH</name>
<reference evidence="7" key="2">
    <citation type="journal article" date="2023" name="MicrobiologyOpen">
        <title>Genomics of the tumorigenes clade of the family Rhizobiaceae and description of Rhizobium rhododendri sp. nov.</title>
        <authorList>
            <person name="Kuzmanovic N."/>
            <person name="diCenzo G.C."/>
            <person name="Bunk B."/>
            <person name="Sproeer C."/>
            <person name="Fruehling A."/>
            <person name="Neumann-Schaal M."/>
            <person name="Overmann J."/>
            <person name="Smalla K."/>
        </authorList>
    </citation>
    <scope>NUCLEOTIDE SEQUENCE [LARGE SCALE GENOMIC DNA]</scope>
    <source>
        <strain evidence="7">1078</strain>
    </source>
</reference>
<evidence type="ECO:0000256" key="3">
    <source>
        <dbReference type="ARBA" id="ARBA00022989"/>
    </source>
</evidence>
<evidence type="ECO:0000256" key="2">
    <source>
        <dbReference type="ARBA" id="ARBA00022692"/>
    </source>
</evidence>
<organism evidence="6 7">
    <name type="scientific">Rhizobium tumorigenes</name>
    <dbReference type="NCBI Taxonomy" id="2041385"/>
    <lineage>
        <taxon>Bacteria</taxon>
        <taxon>Pseudomonadati</taxon>
        <taxon>Pseudomonadota</taxon>
        <taxon>Alphaproteobacteria</taxon>
        <taxon>Hyphomicrobiales</taxon>
        <taxon>Rhizobiaceae</taxon>
        <taxon>Rhizobium/Agrobacterium group</taxon>
        <taxon>Rhizobium</taxon>
    </lineage>
</organism>
<dbReference type="Pfam" id="PF02694">
    <property type="entry name" value="UPF0060"/>
    <property type="match status" value="1"/>
</dbReference>
<dbReference type="InterPro" id="IPR003844">
    <property type="entry name" value="UPF0060"/>
</dbReference>
<dbReference type="InterPro" id="IPR037185">
    <property type="entry name" value="EmrE-like"/>
</dbReference>
<protein>
    <submittedName>
        <fullName evidence="6">YnfA family protein</fullName>
    </submittedName>
</protein>
<dbReference type="GO" id="GO:0005886">
    <property type="term" value="C:plasma membrane"/>
    <property type="evidence" value="ECO:0007669"/>
    <property type="project" value="UniProtKB-SubCell"/>
</dbReference>
<feature type="transmembrane region" description="Helical" evidence="5">
    <location>
        <begin position="30"/>
        <end position="47"/>
    </location>
</feature>
<feature type="transmembrane region" description="Helical" evidence="5">
    <location>
        <begin position="6"/>
        <end position="23"/>
    </location>
</feature>
<feature type="transmembrane region" description="Helical" evidence="5">
    <location>
        <begin position="84"/>
        <end position="103"/>
    </location>
</feature>
<dbReference type="SUPFAM" id="SSF103481">
    <property type="entry name" value="Multidrug resistance efflux transporter EmrE"/>
    <property type="match status" value="1"/>
</dbReference>
<dbReference type="HAMAP" id="MF_00010">
    <property type="entry name" value="UPF0060"/>
    <property type="match status" value="1"/>
</dbReference>
<comment type="similarity">
    <text evidence="5">Belongs to the UPF0060 family.</text>
</comment>
<evidence type="ECO:0000256" key="5">
    <source>
        <dbReference type="HAMAP-Rule" id="MF_00010"/>
    </source>
</evidence>
<dbReference type="PANTHER" id="PTHR36116:SF1">
    <property type="entry name" value="UPF0060 MEMBRANE PROTEIN YNFA"/>
    <property type="match status" value="1"/>
</dbReference>
<evidence type="ECO:0000313" key="7">
    <source>
        <dbReference type="Proteomes" id="UP000249499"/>
    </source>
</evidence>
<keyword evidence="2 5" id="KW-0812">Transmembrane</keyword>
<keyword evidence="3 5" id="KW-1133">Transmembrane helix</keyword>
<proteinExistence type="inferred from homology"/>
<dbReference type="Proteomes" id="UP000249499">
    <property type="component" value="Chromosome"/>
</dbReference>
<dbReference type="AlphaFoldDB" id="A0AAF1KJ38"/>
<dbReference type="PANTHER" id="PTHR36116">
    <property type="entry name" value="UPF0060 MEMBRANE PROTEIN YNFA"/>
    <property type="match status" value="1"/>
</dbReference>
<gene>
    <name evidence="6" type="ORF">PR017_04100</name>
</gene>
<evidence type="ECO:0000256" key="4">
    <source>
        <dbReference type="ARBA" id="ARBA00023136"/>
    </source>
</evidence>
<accession>A0AAF1KJ38</accession>
<sequence length="106" mass="11482">MTYGLYALAALAEIAGCFAFWGWMRLGKPVWWLAPGMLSLAIFAWLLTLVPSEAAGRTFAAYGGIYIVASVLWLWLVEGRAPDRWDISGAVVCLAGTSLILFGPRG</sequence>
<keyword evidence="7" id="KW-1185">Reference proteome</keyword>
<evidence type="ECO:0000313" key="6">
    <source>
        <dbReference type="EMBL" id="WFR97416.1"/>
    </source>
</evidence>
<feature type="transmembrane region" description="Helical" evidence="5">
    <location>
        <begin position="59"/>
        <end position="77"/>
    </location>
</feature>
<dbReference type="EMBL" id="CP117255">
    <property type="protein sequence ID" value="WFR97416.1"/>
    <property type="molecule type" value="Genomic_DNA"/>
</dbReference>
<reference evidence="6 7" key="1">
    <citation type="journal article" date="2018" name="Sci. Rep.">
        <title>Rhizobium tumorigenes sp. nov., a novel plant tumorigenic bacterium isolated from cane gall tumors on thornless blackberry.</title>
        <authorList>
            <person name="Kuzmanovi N."/>
            <person name="Smalla K."/>
            <person name="Gronow S."/>
            <person name="PuBawska J."/>
        </authorList>
    </citation>
    <scope>NUCLEOTIDE SEQUENCE [LARGE SCALE GENOMIC DNA]</scope>
    <source>
        <strain evidence="6 7">1078</strain>
    </source>
</reference>